<dbReference type="AlphaFoldDB" id="A0A077AUH1"/>
<dbReference type="HOGENOM" id="CLU_1783352_0_0_5"/>
<evidence type="ECO:0000313" key="3">
    <source>
        <dbReference type="Proteomes" id="UP000028926"/>
    </source>
</evidence>
<dbReference type="eggNOG" id="COG5490">
    <property type="taxonomic scope" value="Bacteria"/>
</dbReference>
<protein>
    <recommendedName>
        <fullName evidence="1">Phasin domain-containing protein</fullName>
    </recommendedName>
</protein>
<proteinExistence type="predicted"/>
<reference evidence="2 3" key="1">
    <citation type="submission" date="2014-07" db="EMBL/GenBank/DDBJ databases">
        <title>Comparative genomic insights into amoeba endosymbionts belonging to the families of Holosporaceae and Candidatus Midichloriaceae within Rickettsiales.</title>
        <authorList>
            <person name="Wang Z."/>
            <person name="Wu M."/>
        </authorList>
    </citation>
    <scope>NUCLEOTIDE SEQUENCE [LARGE SCALE GENOMIC DNA]</scope>
    <source>
        <strain evidence="2">PRA3</strain>
    </source>
</reference>
<accession>A0A077AUH1</accession>
<evidence type="ECO:0000259" key="1">
    <source>
        <dbReference type="Pfam" id="PF09361"/>
    </source>
</evidence>
<gene>
    <name evidence="2" type="ORF">ID47_03595</name>
</gene>
<dbReference type="InterPro" id="IPR018968">
    <property type="entry name" value="Phasin"/>
</dbReference>
<dbReference type="Proteomes" id="UP000028926">
    <property type="component" value="Chromosome"/>
</dbReference>
<dbReference type="RefSeq" id="WP_038463863.1">
    <property type="nucleotide sequence ID" value="NZ_CP008941.1"/>
</dbReference>
<keyword evidence="3" id="KW-1185">Reference proteome</keyword>
<dbReference type="EMBL" id="CP008941">
    <property type="protein sequence ID" value="AIK96021.1"/>
    <property type="molecule type" value="Genomic_DNA"/>
</dbReference>
<dbReference type="KEGG" id="paca:ID47_03595"/>
<dbReference type="NCBIfam" id="TIGR01841">
    <property type="entry name" value="phasin"/>
    <property type="match status" value="1"/>
</dbReference>
<dbReference type="InterPro" id="IPR010127">
    <property type="entry name" value="Phasin_subfam-1"/>
</dbReference>
<name>A0A077AUH1_9PROT</name>
<dbReference type="OrthoDB" id="9812006at2"/>
<dbReference type="STRING" id="91604.ID47_03595"/>
<sequence length="145" mass="16491">MSQNPFQNMQDMVKDMSSKVMGNMDKESMMMSHRKNMEALTEANRMAVEVMKSIAQLQSQYVKQTFDDMASIMKDAMAHPPVSKEAVAKHTDHVKSHVEKVVGHSSNVAGAIAKSQKEIFDLMHKRYSEGMGEMIDLRDKMRTKH</sequence>
<dbReference type="Pfam" id="PF09361">
    <property type="entry name" value="Phasin_2"/>
    <property type="match status" value="1"/>
</dbReference>
<feature type="domain" description="Phasin" evidence="1">
    <location>
        <begin position="27"/>
        <end position="126"/>
    </location>
</feature>
<evidence type="ECO:0000313" key="2">
    <source>
        <dbReference type="EMBL" id="AIK96021.1"/>
    </source>
</evidence>
<organism evidence="2 3">
    <name type="scientific">Candidatus Odyssella acanthamoebae</name>
    <dbReference type="NCBI Taxonomy" id="91604"/>
    <lineage>
        <taxon>Bacteria</taxon>
        <taxon>Pseudomonadati</taxon>
        <taxon>Pseudomonadota</taxon>
        <taxon>Alphaproteobacteria</taxon>
        <taxon>Holosporales</taxon>
        <taxon>Candidatus Paracaedibacteraceae</taxon>
        <taxon>Candidatus Odyssella</taxon>
    </lineage>
</organism>